<evidence type="ECO:0000313" key="1">
    <source>
        <dbReference type="EMBL" id="OQD53716.1"/>
    </source>
</evidence>
<proteinExistence type="predicted"/>
<protein>
    <submittedName>
        <fullName evidence="1">Uncharacterized protein</fullName>
    </submittedName>
</protein>
<dbReference type="STRING" id="114686.BM536_025920"/>
<accession>A0A1V6MN24</accession>
<dbReference type="RefSeq" id="WP_073494277.1">
    <property type="nucleotide sequence ID" value="NZ_MPOH02000016.1"/>
</dbReference>
<dbReference type="AlphaFoldDB" id="A0A1V6MN24"/>
<reference evidence="2" key="1">
    <citation type="submission" date="2016-11" db="EMBL/GenBank/DDBJ databases">
        <authorList>
            <person name="Schniete J.K."/>
            <person name="Salih T."/>
            <person name="Algora Gallardo L."/>
            <person name="Martinez Fernandez S."/>
            <person name="Herron P.R."/>
        </authorList>
    </citation>
    <scope>NUCLEOTIDE SEQUENCE [LARGE SCALE GENOMIC DNA]</scope>
    <source>
        <strain evidence="2">DSM 41896</strain>
    </source>
</reference>
<sequence>MTPPVRMPYAVTVDAGLRDLRTADHLLRALTAELALPEGGFGCTHLVRGERPRVVVSLASESEADLDDVRAWSVSQGYEVTEGAPDAVGRAVLYRGADLLRGTTTVEEVLAVSAIDRVTVLGAADGPGPATVLVTHDHVRPQWRSGELVLTAMPAAGGTLVPFEVPEPTPCCADH</sequence>
<evidence type="ECO:0000313" key="2">
    <source>
        <dbReference type="Proteomes" id="UP000184286"/>
    </source>
</evidence>
<organism evidence="1 2">
    <name type="scientific">Streptomyces phaeoluteigriseus</name>
    <dbReference type="NCBI Taxonomy" id="114686"/>
    <lineage>
        <taxon>Bacteria</taxon>
        <taxon>Bacillati</taxon>
        <taxon>Actinomycetota</taxon>
        <taxon>Actinomycetes</taxon>
        <taxon>Kitasatosporales</taxon>
        <taxon>Streptomycetaceae</taxon>
        <taxon>Streptomyces</taxon>
        <taxon>Streptomyces aurantiacus group</taxon>
    </lineage>
</organism>
<reference evidence="1 2" key="2">
    <citation type="submission" date="2017-02" db="EMBL/GenBank/DDBJ databases">
        <title>Draft genome sequence of Streptomyces phaeoluteigriseus type strain DSM41896.</title>
        <authorList>
            <person name="Salih T.S."/>
            <person name="Algora Gallardo L."/>
            <person name="Melo Santos T."/>
            <person name="Filgueira Martinez S."/>
            <person name="Herron P.R."/>
        </authorList>
    </citation>
    <scope>NUCLEOTIDE SEQUENCE [LARGE SCALE GENOMIC DNA]</scope>
    <source>
        <strain evidence="1 2">DSM 41896</strain>
    </source>
</reference>
<gene>
    <name evidence="1" type="ORF">BM536_025920</name>
</gene>
<comment type="caution">
    <text evidence="1">The sequence shown here is derived from an EMBL/GenBank/DDBJ whole genome shotgun (WGS) entry which is preliminary data.</text>
</comment>
<dbReference type="Proteomes" id="UP000184286">
    <property type="component" value="Unassembled WGS sequence"/>
</dbReference>
<name>A0A1V6MN24_9ACTN</name>
<dbReference type="EMBL" id="MPOH02000016">
    <property type="protein sequence ID" value="OQD53716.1"/>
    <property type="molecule type" value="Genomic_DNA"/>
</dbReference>
<dbReference type="OrthoDB" id="5189174at2"/>